<dbReference type="RefSeq" id="XP_018191945.1">
    <property type="nucleotide sequence ID" value="XM_018331547.1"/>
</dbReference>
<organism evidence="2 3">
    <name type="scientific">Xylona heveae (strain CBS 132557 / TC161)</name>
    <dbReference type="NCBI Taxonomy" id="1328760"/>
    <lineage>
        <taxon>Eukaryota</taxon>
        <taxon>Fungi</taxon>
        <taxon>Dikarya</taxon>
        <taxon>Ascomycota</taxon>
        <taxon>Pezizomycotina</taxon>
        <taxon>Xylonomycetes</taxon>
        <taxon>Xylonales</taxon>
        <taxon>Xylonaceae</taxon>
        <taxon>Xylona</taxon>
    </lineage>
</organism>
<dbReference type="GeneID" id="28896684"/>
<gene>
    <name evidence="2" type="ORF">L228DRAFT_242853</name>
</gene>
<name>A0A165JLI3_XYLHT</name>
<protein>
    <submittedName>
        <fullName evidence="2">Uncharacterized protein</fullName>
    </submittedName>
</protein>
<dbReference type="EMBL" id="KV407454">
    <property type="protein sequence ID" value="KZF26390.1"/>
    <property type="molecule type" value="Genomic_DNA"/>
</dbReference>
<reference evidence="2 3" key="1">
    <citation type="journal article" date="2016" name="Fungal Biol.">
        <title>The genome of Xylona heveae provides a window into fungal endophytism.</title>
        <authorList>
            <person name="Gazis R."/>
            <person name="Kuo A."/>
            <person name="Riley R."/>
            <person name="LaButti K."/>
            <person name="Lipzen A."/>
            <person name="Lin J."/>
            <person name="Amirebrahimi M."/>
            <person name="Hesse C.N."/>
            <person name="Spatafora J.W."/>
            <person name="Henrissat B."/>
            <person name="Hainaut M."/>
            <person name="Grigoriev I.V."/>
            <person name="Hibbett D.S."/>
        </authorList>
    </citation>
    <scope>NUCLEOTIDE SEQUENCE [LARGE SCALE GENOMIC DNA]</scope>
    <source>
        <strain evidence="2 3">TC161</strain>
    </source>
</reference>
<dbReference type="Proteomes" id="UP000076632">
    <property type="component" value="Unassembled WGS sequence"/>
</dbReference>
<keyword evidence="1" id="KW-0472">Membrane</keyword>
<dbReference type="InParanoid" id="A0A165JLI3"/>
<proteinExistence type="predicted"/>
<sequence>MWNQTDFRSDGVYSVHGLGIFFPLFSLNLQFASDSFEMITPVILTLLMSLLFDFHSYFGFSFYMSLLISHPFYRMRICKLNVHLFF</sequence>
<dbReference type="AlphaFoldDB" id="A0A165JLI3"/>
<evidence type="ECO:0000313" key="2">
    <source>
        <dbReference type="EMBL" id="KZF26390.1"/>
    </source>
</evidence>
<feature type="transmembrane region" description="Helical" evidence="1">
    <location>
        <begin position="38"/>
        <end position="66"/>
    </location>
</feature>
<evidence type="ECO:0000313" key="3">
    <source>
        <dbReference type="Proteomes" id="UP000076632"/>
    </source>
</evidence>
<feature type="transmembrane region" description="Helical" evidence="1">
    <location>
        <begin position="12"/>
        <end position="32"/>
    </location>
</feature>
<accession>A0A165JLI3</accession>
<keyword evidence="1" id="KW-1133">Transmembrane helix</keyword>
<keyword evidence="3" id="KW-1185">Reference proteome</keyword>
<evidence type="ECO:0000256" key="1">
    <source>
        <dbReference type="SAM" id="Phobius"/>
    </source>
</evidence>
<keyword evidence="1" id="KW-0812">Transmembrane</keyword>